<feature type="region of interest" description="Disordered" evidence="4">
    <location>
        <begin position="195"/>
        <end position="215"/>
    </location>
</feature>
<dbReference type="EMBL" id="QVFV01000001">
    <property type="protein sequence ID" value="RZM81936.1"/>
    <property type="molecule type" value="Genomic_DNA"/>
</dbReference>
<comment type="subcellular location">
    <subcellularLocation>
        <location evidence="1">Cell envelope</location>
    </subcellularLocation>
</comment>
<evidence type="ECO:0000256" key="3">
    <source>
        <dbReference type="SAM" id="Coils"/>
    </source>
</evidence>
<dbReference type="Gene3D" id="1.10.287.470">
    <property type="entry name" value="Helix hairpin bin"/>
    <property type="match status" value="2"/>
</dbReference>
<keyword evidence="5" id="KW-0812">Transmembrane</keyword>
<dbReference type="GO" id="GO:0030313">
    <property type="term" value="C:cell envelope"/>
    <property type="evidence" value="ECO:0007669"/>
    <property type="project" value="UniProtKB-SubCell"/>
</dbReference>
<dbReference type="Gene3D" id="2.40.30.170">
    <property type="match status" value="1"/>
</dbReference>
<evidence type="ECO:0000256" key="4">
    <source>
        <dbReference type="SAM" id="MobiDB-lite"/>
    </source>
</evidence>
<protein>
    <submittedName>
        <fullName evidence="6">HlyD family efflux transporter periplasmic adaptor subunit</fullName>
    </submittedName>
</protein>
<dbReference type="Gene3D" id="2.40.50.100">
    <property type="match status" value="1"/>
</dbReference>
<dbReference type="InterPro" id="IPR050465">
    <property type="entry name" value="UPF0194_transport"/>
</dbReference>
<gene>
    <name evidence="6" type="ORF">DYY88_01290</name>
</gene>
<feature type="coiled-coil region" evidence="3">
    <location>
        <begin position="125"/>
        <end position="193"/>
    </location>
</feature>
<keyword evidence="5" id="KW-1133">Transmembrane helix</keyword>
<evidence type="ECO:0000256" key="1">
    <source>
        <dbReference type="ARBA" id="ARBA00004196"/>
    </source>
</evidence>
<evidence type="ECO:0000313" key="7">
    <source>
        <dbReference type="Proteomes" id="UP000292459"/>
    </source>
</evidence>
<dbReference type="Gene3D" id="2.40.420.20">
    <property type="match status" value="1"/>
</dbReference>
<proteinExistence type="predicted"/>
<name>A0A4Q7EFX0_9CYAN</name>
<reference evidence="6 7" key="1">
    <citation type="submission" date="2018-11" db="EMBL/GenBank/DDBJ databases">
        <title>Whole genome sequencing of an environmental sample.</title>
        <authorList>
            <person name="Sarangi A.N."/>
            <person name="Singh D."/>
            <person name="Tripathy S."/>
        </authorList>
    </citation>
    <scope>NUCLEOTIDE SEQUENCE [LARGE SCALE GENOMIC DNA]</scope>
    <source>
        <strain evidence="6 7">Lakshadweep</strain>
    </source>
</reference>
<feature type="transmembrane region" description="Helical" evidence="5">
    <location>
        <begin position="36"/>
        <end position="53"/>
    </location>
</feature>
<sequence>MAHDTDLRQSAQPEAAESPTDSKSSRWSWRSLDQRWWYLLAGLGLVGLGSWALRPSPQRVDLVTVERGSLEVSVEAEGRTRVRDRFVVSAPVDGRLTRIELLPGDAVTDNQVVARIDPLPLTSEVQQAQARMDEIRAQMAGVETLRPKEAALQQAQSRITAAQAEQQRATADLARAEASLQQAQRDMTRANELAAQGAISEQQRESAGLAATARQQDRNAAQQQVASAEAAIAAARDDLNILQAEQQDPDYLLDVYQAEMASAEAQLARLADEARRTDIVAPAAGQVLRVLEESARFVTAGTPLLEIGDAAQLEIVIDVLSSDAVKIQPGDRIHLNQWGGDDTLAAQVTYLEPSAFTKVSALGVEEQRVNVIANFTNPDVPLGDSFRVDTQIVIDENPDALIIPISALFPCEPGTCVFTVENNRARQTTVEIGLRNTFDAEVTDGLAVGDIVIAYPESVDGGDRVQPR</sequence>
<evidence type="ECO:0000256" key="5">
    <source>
        <dbReference type="SAM" id="Phobius"/>
    </source>
</evidence>
<dbReference type="PANTHER" id="PTHR32347">
    <property type="entry name" value="EFFLUX SYSTEM COMPONENT YKNX-RELATED"/>
    <property type="match status" value="1"/>
</dbReference>
<keyword evidence="7" id="KW-1185">Reference proteome</keyword>
<keyword evidence="2 3" id="KW-0175">Coiled coil</keyword>
<keyword evidence="5" id="KW-0472">Membrane</keyword>
<dbReference type="RefSeq" id="WP_084606894.1">
    <property type="nucleotide sequence ID" value="NZ_QVFV01000001.1"/>
</dbReference>
<feature type="region of interest" description="Disordered" evidence="4">
    <location>
        <begin position="1"/>
        <end position="25"/>
    </location>
</feature>
<evidence type="ECO:0000313" key="6">
    <source>
        <dbReference type="EMBL" id="RZM81936.1"/>
    </source>
</evidence>
<evidence type="ECO:0000256" key="2">
    <source>
        <dbReference type="ARBA" id="ARBA00023054"/>
    </source>
</evidence>
<comment type="caution">
    <text evidence="6">The sequence shown here is derived from an EMBL/GenBank/DDBJ whole genome shotgun (WGS) entry which is preliminary data.</text>
</comment>
<dbReference type="SUPFAM" id="SSF111369">
    <property type="entry name" value="HlyD-like secretion proteins"/>
    <property type="match status" value="2"/>
</dbReference>
<dbReference type="AlphaFoldDB" id="A0A4Q7EFX0"/>
<accession>A0A4Q7EFX0</accession>
<dbReference type="Proteomes" id="UP000292459">
    <property type="component" value="Unassembled WGS sequence"/>
</dbReference>
<dbReference type="PANTHER" id="PTHR32347:SF29">
    <property type="entry name" value="UPF0194 MEMBRANE PROTEIN YBHG"/>
    <property type="match status" value="1"/>
</dbReference>
<organism evidence="6 7">
    <name type="scientific">Leptolyngbya iicbica LK</name>
    <dbReference type="NCBI Taxonomy" id="2294035"/>
    <lineage>
        <taxon>Bacteria</taxon>
        <taxon>Bacillati</taxon>
        <taxon>Cyanobacteriota</taxon>
        <taxon>Cyanophyceae</taxon>
        <taxon>Leptolyngbyales</taxon>
        <taxon>Leptolyngbyaceae</taxon>
        <taxon>Leptolyngbya group</taxon>
        <taxon>Leptolyngbya</taxon>
        <taxon>Leptolyngbya iicbica</taxon>
    </lineage>
</organism>
<feature type="coiled-coil region" evidence="3">
    <location>
        <begin position="218"/>
        <end position="273"/>
    </location>
</feature>
<dbReference type="OrthoDB" id="9791520at2"/>